<evidence type="ECO:0000313" key="4">
    <source>
        <dbReference type="Proteomes" id="UP000005113"/>
    </source>
</evidence>
<dbReference type="HOGENOM" id="CLU_038371_3_0_10"/>
<evidence type="ECO:0000313" key="3">
    <source>
        <dbReference type="EMBL" id="EJF53161.1"/>
    </source>
</evidence>
<reference evidence="4" key="1">
    <citation type="journal article" date="2012" name="Stand. Genomic Sci.">
        <title>Permanent draft genome sequence of the gliding predator Saprospira grandis strain Sa g1 (= HR1).</title>
        <authorList>
            <person name="Mavromatis K."/>
            <person name="Chertkov O."/>
            <person name="Lapidus A."/>
            <person name="Nolan M."/>
            <person name="Lucas S."/>
            <person name="Tice H."/>
            <person name="Del Rio T.G."/>
            <person name="Cheng J.F."/>
            <person name="Han C."/>
            <person name="Tapia R."/>
            <person name="Bruce D."/>
            <person name="Goodwin L.A."/>
            <person name="Pitluck S."/>
            <person name="Huntemann M."/>
            <person name="Liolios K."/>
            <person name="Pagani I."/>
            <person name="Ivanova N."/>
            <person name="Mikhailova N."/>
            <person name="Pati A."/>
            <person name="Chen A."/>
            <person name="Palaniappan K."/>
            <person name="Land M."/>
            <person name="Brambilla E.M."/>
            <person name="Rohde M."/>
            <person name="Spring S."/>
            <person name="Goker M."/>
            <person name="Detter J.C."/>
            <person name="Bristow J."/>
            <person name="Eisen J.A."/>
            <person name="Markowitz V."/>
            <person name="Hugenholtz P."/>
            <person name="Kyrpides N.C."/>
            <person name="Klenk H.P."/>
            <person name="Woyke T."/>
        </authorList>
    </citation>
    <scope>NUCLEOTIDE SEQUENCE [LARGE SCALE GENOMIC DNA]</scope>
    <source>
        <strain evidence="4">DSM 2844</strain>
    </source>
</reference>
<dbReference type="CDD" id="cd03789">
    <property type="entry name" value="GT9_LPS_heptosyltransferase"/>
    <property type="match status" value="1"/>
</dbReference>
<accession>J0XVY1</accession>
<evidence type="ECO:0000256" key="2">
    <source>
        <dbReference type="ARBA" id="ARBA00022679"/>
    </source>
</evidence>
<gene>
    <name evidence="3" type="ORF">SapgrDRAFT_1445</name>
</gene>
<organism evidence="3 4">
    <name type="scientific">Saprospira grandis DSM 2844</name>
    <dbReference type="NCBI Taxonomy" id="694433"/>
    <lineage>
        <taxon>Bacteria</taxon>
        <taxon>Pseudomonadati</taxon>
        <taxon>Bacteroidota</taxon>
        <taxon>Saprospiria</taxon>
        <taxon>Saprospirales</taxon>
        <taxon>Saprospiraceae</taxon>
        <taxon>Saprospira</taxon>
    </lineage>
</organism>
<protein>
    <submittedName>
        <fullName evidence="3">ADP-heptose:LPS heptosyltransferase</fullName>
    </submittedName>
</protein>
<keyword evidence="2 3" id="KW-0808">Transferase</keyword>
<dbReference type="PANTHER" id="PTHR30160">
    <property type="entry name" value="TETRAACYLDISACCHARIDE 4'-KINASE-RELATED"/>
    <property type="match status" value="1"/>
</dbReference>
<dbReference type="RefSeq" id="WP_002658609.1">
    <property type="nucleotide sequence ID" value="NZ_JH719942.1"/>
</dbReference>
<dbReference type="Proteomes" id="UP000005113">
    <property type="component" value="Unassembled WGS sequence"/>
</dbReference>
<evidence type="ECO:0000256" key="1">
    <source>
        <dbReference type="ARBA" id="ARBA00022676"/>
    </source>
</evidence>
<sequence length="352" mass="39514">MPPFDRQIKALRALLDHNTIMDKILIIQPAFLGDLILATALIEKLRAYYPSAQIDLLIRKGQGRILKGHPHIHQLLELDRSNKWRSIRQLLAHIRPQNYDLVINCHRHFTAGLLATLSKGKKVVGFKKNPFAWAFSQAEEHIWAEQEVYRNHRLIAAFTDKEAAMPKLYPSAEDWGFVAENYGQKPYITISPASLWETKRLPLAVWAELLQQLPKSLYIYVLGGPADREHAQALVQLAKRPNLYNLAGQHSFLQDVALMKGAKLNYVLDSAPLHICSAIDAPVAAVFCSTSPTYGFGPLSKTQFIIHQQPAPACWPCGSHGYTACPKAHFNCGQIAVMPLLAPLKQLAHELF</sequence>
<keyword evidence="1" id="KW-0328">Glycosyltransferase</keyword>
<dbReference type="GO" id="GO:0009244">
    <property type="term" value="P:lipopolysaccharide core region biosynthetic process"/>
    <property type="evidence" value="ECO:0007669"/>
    <property type="project" value="TreeGrafter"/>
</dbReference>
<dbReference type="SUPFAM" id="SSF53756">
    <property type="entry name" value="UDP-Glycosyltransferase/glycogen phosphorylase"/>
    <property type="match status" value="1"/>
</dbReference>
<dbReference type="InterPro" id="IPR002201">
    <property type="entry name" value="Glyco_trans_9"/>
</dbReference>
<dbReference type="AlphaFoldDB" id="J0XVY1"/>
<dbReference type="InterPro" id="IPR051199">
    <property type="entry name" value="LPS_LOS_Heptosyltrfase"/>
</dbReference>
<dbReference type="GO" id="GO:0005829">
    <property type="term" value="C:cytosol"/>
    <property type="evidence" value="ECO:0007669"/>
    <property type="project" value="TreeGrafter"/>
</dbReference>
<dbReference type="GO" id="GO:0008713">
    <property type="term" value="F:ADP-heptose-lipopolysaccharide heptosyltransferase activity"/>
    <property type="evidence" value="ECO:0007669"/>
    <property type="project" value="TreeGrafter"/>
</dbReference>
<name>J0XVY1_9BACT</name>
<dbReference type="EMBL" id="JH719942">
    <property type="protein sequence ID" value="EJF53161.1"/>
    <property type="molecule type" value="Genomic_DNA"/>
</dbReference>
<dbReference type="Gene3D" id="3.40.50.2000">
    <property type="entry name" value="Glycogen Phosphorylase B"/>
    <property type="match status" value="2"/>
</dbReference>
<proteinExistence type="predicted"/>
<dbReference type="PANTHER" id="PTHR30160:SF1">
    <property type="entry name" value="LIPOPOLYSACCHARIDE 1,2-N-ACETYLGLUCOSAMINETRANSFERASE-RELATED"/>
    <property type="match status" value="1"/>
</dbReference>
<dbReference type="Pfam" id="PF01075">
    <property type="entry name" value="Glyco_transf_9"/>
    <property type="match status" value="1"/>
</dbReference>